<proteinExistence type="predicted"/>
<dbReference type="AlphaFoldDB" id="A0A2S0PCK9"/>
<reference evidence="3 4" key="1">
    <citation type="submission" date="2018-04" db="EMBL/GenBank/DDBJ databases">
        <title>Denitrifier Microvirgula.</title>
        <authorList>
            <person name="Anderson E."/>
            <person name="Jang J."/>
            <person name="Ishii S."/>
        </authorList>
    </citation>
    <scope>NUCLEOTIDE SEQUENCE [LARGE SCALE GENOMIC DNA]</scope>
    <source>
        <strain evidence="3 4">BE2.4</strain>
    </source>
</reference>
<gene>
    <name evidence="3" type="ORF">DAI18_14515</name>
</gene>
<dbReference type="OrthoDB" id="9794445at2"/>
<dbReference type="KEGG" id="maer:DAI18_14515"/>
<accession>A0A2S0PCK9</accession>
<dbReference type="GO" id="GO:0016787">
    <property type="term" value="F:hydrolase activity"/>
    <property type="evidence" value="ECO:0007669"/>
    <property type="project" value="UniProtKB-KW"/>
</dbReference>
<dbReference type="Pfam" id="PF07859">
    <property type="entry name" value="Abhydrolase_3"/>
    <property type="match status" value="1"/>
</dbReference>
<dbReference type="InterPro" id="IPR050300">
    <property type="entry name" value="GDXG_lipolytic_enzyme"/>
</dbReference>
<dbReference type="PANTHER" id="PTHR48081:SF8">
    <property type="entry name" value="ALPHA_BETA HYDROLASE FOLD-3 DOMAIN-CONTAINING PROTEIN-RELATED"/>
    <property type="match status" value="1"/>
</dbReference>
<dbReference type="STRING" id="1122240.GCA_000620105_01387"/>
<dbReference type="Gene3D" id="3.40.50.1820">
    <property type="entry name" value="alpha/beta hydrolase"/>
    <property type="match status" value="1"/>
</dbReference>
<dbReference type="SUPFAM" id="SSF53474">
    <property type="entry name" value="alpha/beta-Hydrolases"/>
    <property type="match status" value="1"/>
</dbReference>
<dbReference type="EMBL" id="CP028519">
    <property type="protein sequence ID" value="AVY95119.1"/>
    <property type="molecule type" value="Genomic_DNA"/>
</dbReference>
<dbReference type="Proteomes" id="UP000244173">
    <property type="component" value="Chromosome"/>
</dbReference>
<dbReference type="RefSeq" id="WP_028498742.1">
    <property type="nucleotide sequence ID" value="NZ_CALFSO010000102.1"/>
</dbReference>
<keyword evidence="1 3" id="KW-0378">Hydrolase</keyword>
<keyword evidence="4" id="KW-1185">Reference proteome</keyword>
<sequence length="311" mass="33205">MPLDTRMAAFLADRPAASALPPLAEIRKASDLELASLQGPPEAVTDITTLVTTTADGYPLRVRIYRPATLDEPSAPAPAIVFAHGGGWFQCSLALYDNPCRALANATRCVVLSVDYRLAPEHPFPQPLEDVYHALVWAAGHADTLGIDPHRLAVGGDSAGGNLAAAAALLARDRGGPAIAHQLLLYPALDHAMNTDSYTRHASGYYLTRDIMQFCWSVYLESAADGASPYASPLQTPDLAGLPAASILVCEYDPLRDEGIDYARRLREAGVEARAEQLDGMIHACIHMSGLTPAARRLFERAGSLVVQALA</sequence>
<dbReference type="PANTHER" id="PTHR48081">
    <property type="entry name" value="AB HYDROLASE SUPERFAMILY PROTEIN C4A8.06C"/>
    <property type="match status" value="1"/>
</dbReference>
<evidence type="ECO:0000259" key="2">
    <source>
        <dbReference type="Pfam" id="PF07859"/>
    </source>
</evidence>
<protein>
    <submittedName>
        <fullName evidence="3">Alpha/beta hydrolase</fullName>
    </submittedName>
</protein>
<dbReference type="InterPro" id="IPR013094">
    <property type="entry name" value="AB_hydrolase_3"/>
</dbReference>
<evidence type="ECO:0000313" key="4">
    <source>
        <dbReference type="Proteomes" id="UP000244173"/>
    </source>
</evidence>
<name>A0A2S0PCK9_9NEIS</name>
<evidence type="ECO:0000256" key="1">
    <source>
        <dbReference type="ARBA" id="ARBA00022801"/>
    </source>
</evidence>
<evidence type="ECO:0000313" key="3">
    <source>
        <dbReference type="EMBL" id="AVY95119.1"/>
    </source>
</evidence>
<organism evidence="3 4">
    <name type="scientific">Microvirgula aerodenitrificans</name>
    <dbReference type="NCBI Taxonomy" id="57480"/>
    <lineage>
        <taxon>Bacteria</taxon>
        <taxon>Pseudomonadati</taxon>
        <taxon>Pseudomonadota</taxon>
        <taxon>Betaproteobacteria</taxon>
        <taxon>Neisseriales</taxon>
        <taxon>Aquaspirillaceae</taxon>
        <taxon>Microvirgula</taxon>
    </lineage>
</organism>
<dbReference type="InterPro" id="IPR029058">
    <property type="entry name" value="AB_hydrolase_fold"/>
</dbReference>
<feature type="domain" description="Alpha/beta hydrolase fold-3" evidence="2">
    <location>
        <begin position="80"/>
        <end position="286"/>
    </location>
</feature>